<dbReference type="CDD" id="cd06135">
    <property type="entry name" value="Orn"/>
    <property type="match status" value="1"/>
</dbReference>
<evidence type="ECO:0000256" key="6">
    <source>
        <dbReference type="SAM" id="Phobius"/>
    </source>
</evidence>
<keyword evidence="9" id="KW-1185">Reference proteome</keyword>
<dbReference type="InterPro" id="IPR012337">
    <property type="entry name" value="RNaseH-like_sf"/>
</dbReference>
<keyword evidence="6" id="KW-0472">Membrane</keyword>
<proteinExistence type="inferred from homology"/>
<organism evidence="8 9">
    <name type="scientific">Panicum virgatum</name>
    <name type="common">Blackwell switchgrass</name>
    <dbReference type="NCBI Taxonomy" id="38727"/>
    <lineage>
        <taxon>Eukaryota</taxon>
        <taxon>Viridiplantae</taxon>
        <taxon>Streptophyta</taxon>
        <taxon>Embryophyta</taxon>
        <taxon>Tracheophyta</taxon>
        <taxon>Spermatophyta</taxon>
        <taxon>Magnoliopsida</taxon>
        <taxon>Liliopsida</taxon>
        <taxon>Poales</taxon>
        <taxon>Poaceae</taxon>
        <taxon>PACMAD clade</taxon>
        <taxon>Panicoideae</taxon>
        <taxon>Panicodae</taxon>
        <taxon>Paniceae</taxon>
        <taxon>Panicinae</taxon>
        <taxon>Panicum</taxon>
        <taxon>Panicum sect. Hiantes</taxon>
    </lineage>
</organism>
<dbReference type="PANTHER" id="PTHR11046:SF0">
    <property type="entry name" value="OLIGORIBONUCLEASE, MITOCHONDRIAL"/>
    <property type="match status" value="1"/>
</dbReference>
<evidence type="ECO:0000259" key="7">
    <source>
        <dbReference type="SMART" id="SM00479"/>
    </source>
</evidence>
<dbReference type="GO" id="GO:0003676">
    <property type="term" value="F:nucleic acid binding"/>
    <property type="evidence" value="ECO:0007669"/>
    <property type="project" value="InterPro"/>
</dbReference>
<dbReference type="Proteomes" id="UP000823388">
    <property type="component" value="Chromosome 1N"/>
</dbReference>
<feature type="transmembrane region" description="Helical" evidence="6">
    <location>
        <begin position="201"/>
        <end position="223"/>
    </location>
</feature>
<protein>
    <recommendedName>
        <fullName evidence="7">Exonuclease domain-containing protein</fullName>
    </recommendedName>
</protein>
<dbReference type="NCBIfam" id="NF003765">
    <property type="entry name" value="PRK05359.1"/>
    <property type="match status" value="1"/>
</dbReference>
<dbReference type="InterPro" id="IPR013520">
    <property type="entry name" value="Ribonucl_H"/>
</dbReference>
<dbReference type="EMBL" id="CM029038">
    <property type="protein sequence ID" value="KAG2650823.1"/>
    <property type="molecule type" value="Genomic_DNA"/>
</dbReference>
<evidence type="ECO:0000256" key="2">
    <source>
        <dbReference type="ARBA" id="ARBA00022722"/>
    </source>
</evidence>
<evidence type="ECO:0000256" key="3">
    <source>
        <dbReference type="ARBA" id="ARBA00022801"/>
    </source>
</evidence>
<evidence type="ECO:0000256" key="1">
    <source>
        <dbReference type="ARBA" id="ARBA00009921"/>
    </source>
</evidence>
<dbReference type="AlphaFoldDB" id="A0A8T0X0N6"/>
<dbReference type="GO" id="GO:0005739">
    <property type="term" value="C:mitochondrion"/>
    <property type="evidence" value="ECO:0007669"/>
    <property type="project" value="TreeGrafter"/>
</dbReference>
<dbReference type="SUPFAM" id="SSF53098">
    <property type="entry name" value="Ribonuclease H-like"/>
    <property type="match status" value="1"/>
</dbReference>
<dbReference type="Gene3D" id="3.30.420.10">
    <property type="entry name" value="Ribonuclease H-like superfamily/Ribonuclease H"/>
    <property type="match status" value="1"/>
</dbReference>
<gene>
    <name evidence="8" type="ORF">PVAP13_1NG164300</name>
</gene>
<dbReference type="OrthoDB" id="270189at2759"/>
<evidence type="ECO:0000256" key="4">
    <source>
        <dbReference type="ARBA" id="ARBA00022839"/>
    </source>
</evidence>
<dbReference type="InterPro" id="IPR036397">
    <property type="entry name" value="RNaseH_sf"/>
</dbReference>
<dbReference type="SMART" id="SM00479">
    <property type="entry name" value="EXOIII"/>
    <property type="match status" value="1"/>
</dbReference>
<evidence type="ECO:0000256" key="5">
    <source>
        <dbReference type="SAM" id="MobiDB-lite"/>
    </source>
</evidence>
<dbReference type="FunFam" id="3.30.420.10:FF:000003">
    <property type="entry name" value="Oligoribonuclease"/>
    <property type="match status" value="1"/>
</dbReference>
<feature type="domain" description="Exonuclease" evidence="7">
    <location>
        <begin position="85"/>
        <end position="259"/>
    </location>
</feature>
<name>A0A8T0X0N6_PANVG</name>
<dbReference type="InterPro" id="IPR022894">
    <property type="entry name" value="Oligoribonuclease"/>
</dbReference>
<keyword evidence="6" id="KW-0812">Transmembrane</keyword>
<accession>A0A8T0X0N6</accession>
<comment type="caution">
    <text evidence="8">The sequence shown here is derived from an EMBL/GenBank/DDBJ whole genome shotgun (WGS) entry which is preliminary data.</text>
</comment>
<keyword evidence="6" id="KW-1133">Transmembrane helix</keyword>
<feature type="region of interest" description="Disordered" evidence="5">
    <location>
        <begin position="34"/>
        <end position="60"/>
    </location>
</feature>
<reference evidence="8" key="1">
    <citation type="submission" date="2020-05" db="EMBL/GenBank/DDBJ databases">
        <title>WGS assembly of Panicum virgatum.</title>
        <authorList>
            <person name="Lovell J.T."/>
            <person name="Jenkins J."/>
            <person name="Shu S."/>
            <person name="Juenger T.E."/>
            <person name="Schmutz J."/>
        </authorList>
    </citation>
    <scope>NUCLEOTIDE SEQUENCE</scope>
    <source>
        <strain evidence="8">AP13</strain>
    </source>
</reference>
<comment type="similarity">
    <text evidence="1">Belongs to the oligoribonuclease family.</text>
</comment>
<sequence>MLCPLNCTGLASSGEMRKLGNMFSALHLDAENSGEDNSGAEVAQAFSTTEETASRELGKTEQNETIAVHYEEGALVSSSGDYRMPLVWIDLEMTGLDITKDRILEIACIITDGKLTKQIEGPDLVINQSKDCLDNMDEWCKTHHSASGLTEKVLQSELSECDAEAQVLDFVRRHISSGTPLLAGNSVYVDLLFLKKYMPQLAAIFSHVIVDVSSVMALCMRWYPKERKQTPRKQKAHRAMDDIKESIRELKYYKDNIFKPQKSKR</sequence>
<dbReference type="GO" id="GO:0000175">
    <property type="term" value="F:3'-5'-RNA exonuclease activity"/>
    <property type="evidence" value="ECO:0007669"/>
    <property type="project" value="InterPro"/>
</dbReference>
<keyword evidence="3" id="KW-0378">Hydrolase</keyword>
<dbReference type="Pfam" id="PF00929">
    <property type="entry name" value="RNase_T"/>
    <property type="match status" value="1"/>
</dbReference>
<keyword evidence="4" id="KW-0269">Exonuclease</keyword>
<dbReference type="PANTHER" id="PTHR11046">
    <property type="entry name" value="OLIGORIBONUCLEASE, MITOCHONDRIAL"/>
    <property type="match status" value="1"/>
</dbReference>
<keyword evidence="2" id="KW-0540">Nuclease</keyword>
<evidence type="ECO:0000313" key="9">
    <source>
        <dbReference type="Proteomes" id="UP000823388"/>
    </source>
</evidence>
<evidence type="ECO:0000313" key="8">
    <source>
        <dbReference type="EMBL" id="KAG2650823.1"/>
    </source>
</evidence>